<organism evidence="1 2">
    <name type="scientific">Gordonia desulfuricans</name>
    <dbReference type="NCBI Taxonomy" id="89051"/>
    <lineage>
        <taxon>Bacteria</taxon>
        <taxon>Bacillati</taxon>
        <taxon>Actinomycetota</taxon>
        <taxon>Actinomycetes</taxon>
        <taxon>Mycobacteriales</taxon>
        <taxon>Gordoniaceae</taxon>
        <taxon>Gordonia</taxon>
    </lineage>
</organism>
<protein>
    <submittedName>
        <fullName evidence="1">Uncharacterized protein</fullName>
    </submittedName>
</protein>
<keyword evidence="2" id="KW-1185">Reference proteome</keyword>
<comment type="caution">
    <text evidence="1">The sequence shown here is derived from an EMBL/GenBank/DDBJ whole genome shotgun (WGS) entry which is preliminary data.</text>
</comment>
<gene>
    <name evidence="1" type="ORF">GYA93_09190</name>
</gene>
<sequence length="96" mass="10101">MIVVIESGTARVSEPHDYTRIGLADNIAPTDAAAALAHSGLGGVDGDQVRLHIPSLARALRSANAYSERWFGSLIGCAAVWGWLRSGDDLVRAATD</sequence>
<name>A0A7K3LNB6_9ACTN</name>
<proteinExistence type="predicted"/>
<dbReference type="RefSeq" id="WP_020790163.1">
    <property type="nucleotide sequence ID" value="NZ_JAADZU010000023.1"/>
</dbReference>
<dbReference type="EMBL" id="JAADZU010000023">
    <property type="protein sequence ID" value="NDK89750.1"/>
    <property type="molecule type" value="Genomic_DNA"/>
</dbReference>
<accession>A0A7K3LNB6</accession>
<evidence type="ECO:0000313" key="1">
    <source>
        <dbReference type="EMBL" id="NDK89750.1"/>
    </source>
</evidence>
<dbReference type="Proteomes" id="UP000466307">
    <property type="component" value="Unassembled WGS sequence"/>
</dbReference>
<evidence type="ECO:0000313" key="2">
    <source>
        <dbReference type="Proteomes" id="UP000466307"/>
    </source>
</evidence>
<dbReference type="AlphaFoldDB" id="A0A7K3LNB6"/>
<reference evidence="1 2" key="1">
    <citation type="submission" date="2020-01" db="EMBL/GenBank/DDBJ databases">
        <title>Investigation of new actinobacteria for the biodesulphurisation of diesel fuel.</title>
        <authorList>
            <person name="Athi Narayanan S.M."/>
        </authorList>
    </citation>
    <scope>NUCLEOTIDE SEQUENCE [LARGE SCALE GENOMIC DNA]</scope>
    <source>
        <strain evidence="1 2">213E</strain>
    </source>
</reference>